<evidence type="ECO:0000259" key="2">
    <source>
        <dbReference type="Pfam" id="PF03432"/>
    </source>
</evidence>
<dbReference type="InterPro" id="IPR049751">
    <property type="entry name" value="TraI/MobA_relaxases"/>
</dbReference>
<evidence type="ECO:0008006" key="6">
    <source>
        <dbReference type="Google" id="ProtNLM"/>
    </source>
</evidence>
<evidence type="ECO:0000313" key="4">
    <source>
        <dbReference type="EMBL" id="GAB1253056.1"/>
    </source>
</evidence>
<feature type="domain" description="MobA/VirD2-like nuclease" evidence="2">
    <location>
        <begin position="29"/>
        <end position="155"/>
    </location>
</feature>
<reference evidence="4 5" key="1">
    <citation type="journal article" date="2025" name="Int. J. Syst. Evol. Microbiol.">
        <title>Desulfovibrio falkowii sp. nov., Porphyromonas miyakawae sp. nov., Mediterraneibacter flintii sp. nov. and Owariibacterium komagatae gen. nov., sp. nov., isolated from human faeces.</title>
        <authorList>
            <person name="Hamaguchi T."/>
            <person name="Ohara M."/>
            <person name="Hisatomi A."/>
            <person name="Sekiguchi K."/>
            <person name="Takeda J.I."/>
            <person name="Ueyama J."/>
            <person name="Ito M."/>
            <person name="Nishiwaki H."/>
            <person name="Ogi T."/>
            <person name="Hirayama M."/>
            <person name="Ohkuma M."/>
            <person name="Sakamoto M."/>
            <person name="Ohno K."/>
        </authorList>
    </citation>
    <scope>NUCLEOTIDE SEQUENCE [LARGE SCALE GENOMIC DNA]</scope>
    <source>
        <strain evidence="4 5">13CB8C</strain>
    </source>
</reference>
<comment type="caution">
    <text evidence="4">The sequence shown here is derived from an EMBL/GenBank/DDBJ whole genome shotgun (WGS) entry which is preliminary data.</text>
</comment>
<protein>
    <recommendedName>
        <fullName evidence="6">Relaxase/mobilization nuclease family protein</fullName>
    </recommendedName>
</protein>
<dbReference type="EMBL" id="BAAFSG010000001">
    <property type="protein sequence ID" value="GAB1253056.1"/>
    <property type="molecule type" value="Genomic_DNA"/>
</dbReference>
<proteinExistence type="predicted"/>
<dbReference type="Proteomes" id="UP001628192">
    <property type="component" value="Unassembled WGS sequence"/>
</dbReference>
<dbReference type="NCBIfam" id="NF041893">
    <property type="entry name" value="TraI_MobP_relax"/>
    <property type="match status" value="1"/>
</dbReference>
<feature type="region of interest" description="Disordered" evidence="1">
    <location>
        <begin position="160"/>
        <end position="188"/>
    </location>
</feature>
<feature type="domain" description="TraI-like middle" evidence="3">
    <location>
        <begin position="178"/>
        <end position="269"/>
    </location>
</feature>
<evidence type="ECO:0000256" key="1">
    <source>
        <dbReference type="SAM" id="MobiDB-lite"/>
    </source>
</evidence>
<dbReference type="Pfam" id="PF03432">
    <property type="entry name" value="Relaxase"/>
    <property type="match status" value="1"/>
</dbReference>
<dbReference type="RefSeq" id="WP_407844130.1">
    <property type="nucleotide sequence ID" value="NZ_BAAFSG010000001.1"/>
</dbReference>
<organism evidence="4 5">
    <name type="scientific">Desulfovibrio falkowii</name>
    <dbReference type="NCBI Taxonomy" id="3136602"/>
    <lineage>
        <taxon>Bacteria</taxon>
        <taxon>Pseudomonadati</taxon>
        <taxon>Thermodesulfobacteriota</taxon>
        <taxon>Desulfovibrionia</taxon>
        <taxon>Desulfovibrionales</taxon>
        <taxon>Desulfovibrionaceae</taxon>
        <taxon>Desulfovibrio</taxon>
    </lineage>
</organism>
<keyword evidence="5" id="KW-1185">Reference proteome</keyword>
<dbReference type="InterPro" id="IPR054462">
    <property type="entry name" value="TraI_M"/>
</dbReference>
<evidence type="ECO:0000259" key="3">
    <source>
        <dbReference type="Pfam" id="PF22863"/>
    </source>
</evidence>
<accession>A0ABQ0E5S4</accession>
<gene>
    <name evidence="4" type="ORF">Defa_05430</name>
</gene>
<name>A0ABQ0E5S4_9BACT</name>
<evidence type="ECO:0000313" key="5">
    <source>
        <dbReference type="Proteomes" id="UP001628192"/>
    </source>
</evidence>
<sequence>MISRKVDRKQENDNYRLLAFYVGAADHEEEKLLFRWHEGCASEEFDLAIREVEAVQDLNTRTTKEKTYHMIVSFRPEDESKLTEEIFKDIERSFAEALGFEEHQRHCGVHKNTANVHMHVAYNMIHPGKFTRHEPYRDYDKRDQVCRELEKKYGLAIDVQEQEATEEKPGPRAPVRGNDKARTVEAHTGQQSFDSYLKERKQMLLEELEKIKLWRDFHKLCARFGLTFSLRGNGCIFKDKHGKHAAKASSVDRQFSKAAMEKRLGPFETAPEQTFEEKERYEAKPLQKGADRNGLYEEYQEQVAAKKAALSALAEESRRREAQVRQIWAQHRRNVEKKQYSFTKKDFMDLLITTSRREEAALKSLRDEVRAKKDAIRKQVPFWNWADFLQGKAREGDEMALAILRSRGEEVRPEGEADKRPLNPKAEALKKLRESWKEDRRKTRGRYDLTSGDKKGLLASSRMYQIISEDKLLKGSSELDGFTWTVDTKGTVLFKLPSGGLIRDSGSEISYSVSDPISRAAARRLAKLKFGRDIREAGNMFQRESGAGLEF</sequence>
<dbReference type="Pfam" id="PF22863">
    <property type="entry name" value="TraI_middle"/>
    <property type="match status" value="1"/>
</dbReference>
<dbReference type="InterPro" id="IPR005094">
    <property type="entry name" value="Endonuclease_MobA/VirD2"/>
</dbReference>